<protein>
    <submittedName>
        <fullName evidence="9">Mitochondrial substrate carrier family B</fullName>
    </submittedName>
</protein>
<comment type="caution">
    <text evidence="9">The sequence shown here is derived from an EMBL/GenBank/DDBJ whole genome shotgun (WGS) entry which is preliminary data.</text>
</comment>
<evidence type="ECO:0000256" key="2">
    <source>
        <dbReference type="ARBA" id="ARBA00022448"/>
    </source>
</evidence>
<dbReference type="OrthoDB" id="270584at2759"/>
<accession>A0A2P6TDS5</accession>
<feature type="region of interest" description="Disordered" evidence="8">
    <location>
        <begin position="456"/>
        <end position="508"/>
    </location>
</feature>
<comment type="subcellular location">
    <subcellularLocation>
        <location evidence="1">Membrane</location>
        <topology evidence="1">Multi-pass membrane protein</topology>
    </subcellularLocation>
</comment>
<dbReference type="SUPFAM" id="SSF103506">
    <property type="entry name" value="Mitochondrial carrier"/>
    <property type="match status" value="1"/>
</dbReference>
<evidence type="ECO:0000256" key="8">
    <source>
        <dbReference type="SAM" id="MobiDB-lite"/>
    </source>
</evidence>
<dbReference type="Gene3D" id="1.50.40.10">
    <property type="entry name" value="Mitochondrial carrier domain"/>
    <property type="match status" value="1"/>
</dbReference>
<evidence type="ECO:0000256" key="3">
    <source>
        <dbReference type="ARBA" id="ARBA00022692"/>
    </source>
</evidence>
<dbReference type="PROSITE" id="PS50096">
    <property type="entry name" value="IQ"/>
    <property type="match status" value="1"/>
</dbReference>
<evidence type="ECO:0000256" key="5">
    <source>
        <dbReference type="ARBA" id="ARBA00023136"/>
    </source>
</evidence>
<dbReference type="Pfam" id="PF00153">
    <property type="entry name" value="Mito_carr"/>
    <property type="match status" value="3"/>
</dbReference>
<evidence type="ECO:0000256" key="4">
    <source>
        <dbReference type="ARBA" id="ARBA00022737"/>
    </source>
</evidence>
<dbReference type="InterPro" id="IPR002067">
    <property type="entry name" value="MCP"/>
</dbReference>
<feature type="region of interest" description="Disordered" evidence="8">
    <location>
        <begin position="1"/>
        <end position="36"/>
    </location>
</feature>
<comment type="similarity">
    <text evidence="7">Belongs to the mitochondrial carrier (TC 2.A.29) family.</text>
</comment>
<evidence type="ECO:0000313" key="10">
    <source>
        <dbReference type="Proteomes" id="UP000239899"/>
    </source>
</evidence>
<gene>
    <name evidence="9" type="ORF">C2E21_8625</name>
</gene>
<evidence type="ECO:0000256" key="1">
    <source>
        <dbReference type="ARBA" id="ARBA00004141"/>
    </source>
</evidence>
<dbReference type="GO" id="GO:0055085">
    <property type="term" value="P:transmembrane transport"/>
    <property type="evidence" value="ECO:0007669"/>
    <property type="project" value="InterPro"/>
</dbReference>
<feature type="compositionally biased region" description="Polar residues" evidence="8">
    <location>
        <begin position="476"/>
        <end position="499"/>
    </location>
</feature>
<dbReference type="GO" id="GO:0016020">
    <property type="term" value="C:membrane"/>
    <property type="evidence" value="ECO:0007669"/>
    <property type="project" value="UniProtKB-SubCell"/>
</dbReference>
<feature type="repeat" description="Solcar" evidence="6">
    <location>
        <begin position="168"/>
        <end position="254"/>
    </location>
</feature>
<feature type="repeat" description="Solcar" evidence="6">
    <location>
        <begin position="58"/>
        <end position="154"/>
    </location>
</feature>
<proteinExistence type="inferred from homology"/>
<dbReference type="InterPro" id="IPR018108">
    <property type="entry name" value="MCP_transmembrane"/>
</dbReference>
<keyword evidence="5 6" id="KW-0472">Membrane</keyword>
<evidence type="ECO:0000256" key="6">
    <source>
        <dbReference type="PROSITE-ProRule" id="PRU00282"/>
    </source>
</evidence>
<keyword evidence="3 6" id="KW-0812">Transmembrane</keyword>
<dbReference type="PROSITE" id="PS50920">
    <property type="entry name" value="SOLCAR"/>
    <property type="match status" value="3"/>
</dbReference>
<dbReference type="PRINTS" id="PR00926">
    <property type="entry name" value="MITOCARRIER"/>
</dbReference>
<name>A0A2P6TDS5_CHLSO</name>
<keyword evidence="10" id="KW-1185">Reference proteome</keyword>
<dbReference type="InterPro" id="IPR023395">
    <property type="entry name" value="MCP_dom_sf"/>
</dbReference>
<keyword evidence="4" id="KW-0677">Repeat</keyword>
<feature type="repeat" description="Solcar" evidence="6">
    <location>
        <begin position="264"/>
        <end position="364"/>
    </location>
</feature>
<keyword evidence="2 7" id="KW-0813">Transport</keyword>
<sequence length="508" mass="53953">MSAAGLQQEHEHRGLSWPLPEPLDDSGVCGEPPGDTEADLEKAIVADEAAAGPSLAALEQGKLLLSGGIAGAFSKSCTAPLARLTILYQVQGMQPAAAGAAALPSQRAGIAAALRHVVQREGVRALWKGNGVTIIHRLPYSSANFWVYEQMNELWKAHIPAQGPFAASDVARRFVAGGVAGVAACGLAYPLDLVRTRLAAQTTQRYYTGIGHALRTIVAEEGLWGLYRGLPATLVQVGPSLAINYMAYETMRSVWLSRTDRQTPTVAMSLACGSAAGLVSSTATFPLDLVRRRLQLHGQGGSSVAAAAAGGGSVVPAATFRSVLSGVVQKEGLRGLYAGILPEYYKVIPGVAIAFMTYELAKKTLGAYLVRGASGARDDLCTARDAAVVAAENIYAFYGQRRDPPLKRNTNIGAAFFEEGSSPLEPRLAAPWRGMEACQNAVQRVVERFRGSPVRKEWERQRQHHQQGVGSQVQQATSSQRETSSQRGQRQAPSATGKSGATKKRKVG</sequence>
<organism evidence="9 10">
    <name type="scientific">Chlorella sorokiniana</name>
    <name type="common">Freshwater green alga</name>
    <dbReference type="NCBI Taxonomy" id="3076"/>
    <lineage>
        <taxon>Eukaryota</taxon>
        <taxon>Viridiplantae</taxon>
        <taxon>Chlorophyta</taxon>
        <taxon>core chlorophytes</taxon>
        <taxon>Trebouxiophyceae</taxon>
        <taxon>Chlorellales</taxon>
        <taxon>Chlorellaceae</taxon>
        <taxon>Chlorella clade</taxon>
        <taxon>Chlorella</taxon>
    </lineage>
</organism>
<reference evidence="9 10" key="1">
    <citation type="journal article" date="2018" name="Plant J.">
        <title>Genome sequences of Chlorella sorokiniana UTEX 1602 and Micractinium conductrix SAG 241.80: implications to maltose excretion by a green alga.</title>
        <authorList>
            <person name="Arriola M.B."/>
            <person name="Velmurugan N."/>
            <person name="Zhang Y."/>
            <person name="Plunkett M.H."/>
            <person name="Hondzo H."/>
            <person name="Barney B.M."/>
        </authorList>
    </citation>
    <scope>NUCLEOTIDE SEQUENCE [LARGE SCALE GENOMIC DNA]</scope>
    <source>
        <strain evidence="10">UTEX 1602</strain>
    </source>
</reference>
<dbReference type="EMBL" id="LHPG02000021">
    <property type="protein sequence ID" value="PRW20789.1"/>
    <property type="molecule type" value="Genomic_DNA"/>
</dbReference>
<dbReference type="Proteomes" id="UP000239899">
    <property type="component" value="Unassembled WGS sequence"/>
</dbReference>
<dbReference type="PANTHER" id="PTHR24089">
    <property type="entry name" value="SOLUTE CARRIER FAMILY 25"/>
    <property type="match status" value="1"/>
</dbReference>
<evidence type="ECO:0000313" key="9">
    <source>
        <dbReference type="EMBL" id="PRW20789.1"/>
    </source>
</evidence>
<evidence type="ECO:0000256" key="7">
    <source>
        <dbReference type="RuleBase" id="RU000488"/>
    </source>
</evidence>
<dbReference type="AlphaFoldDB" id="A0A2P6TDS5"/>
<feature type="compositionally biased region" description="Low complexity" evidence="8">
    <location>
        <begin position="466"/>
        <end position="475"/>
    </location>
</feature>